<sequence length="115" mass="11976">MNIPTWAKPVALGAAGGAVATMVVGFAFGGWVTAGTASTMQANSAEAAIVQAFTPVCVAKAEQQPDKHAGLKDSSRWQRDTYVIEAGWVDNVKEAYKQQVASACAKVVVDGMETS</sequence>
<keyword evidence="2" id="KW-1185">Reference proteome</keyword>
<reference evidence="1 2" key="1">
    <citation type="journal article" date="2020" name="Microorganisms">
        <title>Osmotic Adaptation and Compatible Solute Biosynthesis of Phototrophic Bacteria as Revealed from Genome Analyses.</title>
        <authorList>
            <person name="Imhoff J.F."/>
            <person name="Rahn T."/>
            <person name="Kunzel S."/>
            <person name="Keller A."/>
            <person name="Neulinger S.C."/>
        </authorList>
    </citation>
    <scope>NUCLEOTIDE SEQUENCE [LARGE SCALE GENOMIC DNA]</scope>
    <source>
        <strain evidence="1 2">DSM 9895</strain>
    </source>
</reference>
<organism evidence="1 2">
    <name type="scientific">Rhodovibrio sodomensis</name>
    <dbReference type="NCBI Taxonomy" id="1088"/>
    <lineage>
        <taxon>Bacteria</taxon>
        <taxon>Pseudomonadati</taxon>
        <taxon>Pseudomonadota</taxon>
        <taxon>Alphaproteobacteria</taxon>
        <taxon>Rhodospirillales</taxon>
        <taxon>Rhodovibrionaceae</taxon>
        <taxon>Rhodovibrio</taxon>
    </lineage>
</organism>
<dbReference type="EMBL" id="NRRL01000157">
    <property type="protein sequence ID" value="MBK1671211.1"/>
    <property type="molecule type" value="Genomic_DNA"/>
</dbReference>
<evidence type="ECO:0000313" key="1">
    <source>
        <dbReference type="EMBL" id="MBK1671211.1"/>
    </source>
</evidence>
<protein>
    <submittedName>
        <fullName evidence="1">Uncharacterized protein</fullName>
    </submittedName>
</protein>
<proteinExistence type="predicted"/>
<dbReference type="RefSeq" id="WP_200343828.1">
    <property type="nucleotide sequence ID" value="NZ_NRRL01000157.1"/>
</dbReference>
<dbReference type="Proteomes" id="UP001296873">
    <property type="component" value="Unassembled WGS sequence"/>
</dbReference>
<gene>
    <name evidence="1" type="ORF">CKO28_24725</name>
</gene>
<name>A0ABS1DMH5_9PROT</name>
<accession>A0ABS1DMH5</accession>
<evidence type="ECO:0000313" key="2">
    <source>
        <dbReference type="Proteomes" id="UP001296873"/>
    </source>
</evidence>
<comment type="caution">
    <text evidence="1">The sequence shown here is derived from an EMBL/GenBank/DDBJ whole genome shotgun (WGS) entry which is preliminary data.</text>
</comment>